<dbReference type="OrthoDB" id="564699at2"/>
<evidence type="ECO:0000313" key="1">
    <source>
        <dbReference type="EMBL" id="SEN77157.1"/>
    </source>
</evidence>
<dbReference type="EMBL" id="FOCE01000007">
    <property type="protein sequence ID" value="SEN77157.1"/>
    <property type="molecule type" value="Genomic_DNA"/>
</dbReference>
<gene>
    <name evidence="1" type="ORF">SAMN04488103_107182</name>
</gene>
<dbReference type="AlphaFoldDB" id="A0A1H8JAD4"/>
<evidence type="ECO:0000313" key="2">
    <source>
        <dbReference type="Proteomes" id="UP000198761"/>
    </source>
</evidence>
<keyword evidence="2" id="KW-1185">Reference proteome</keyword>
<accession>A0A1H8JAD4</accession>
<organism evidence="1 2">
    <name type="scientific">Gemmobacter aquatilis</name>
    <dbReference type="NCBI Taxonomy" id="933059"/>
    <lineage>
        <taxon>Bacteria</taxon>
        <taxon>Pseudomonadati</taxon>
        <taxon>Pseudomonadota</taxon>
        <taxon>Alphaproteobacteria</taxon>
        <taxon>Rhodobacterales</taxon>
        <taxon>Paracoccaceae</taxon>
        <taxon>Gemmobacter</taxon>
    </lineage>
</organism>
<dbReference type="RefSeq" id="WP_091302189.1">
    <property type="nucleotide sequence ID" value="NZ_FOCE01000007.1"/>
</dbReference>
<sequence>MLTQTGAETGATFAAAFAAAPRILCACSGGTVGFARSTGVTPSGVDVSAYNTSAARIAGYVAIIAIGRWF</sequence>
<protein>
    <submittedName>
        <fullName evidence="1">Uncharacterized protein</fullName>
    </submittedName>
</protein>
<reference evidence="1 2" key="1">
    <citation type="submission" date="2016-10" db="EMBL/GenBank/DDBJ databases">
        <authorList>
            <person name="de Groot N.N."/>
        </authorList>
    </citation>
    <scope>NUCLEOTIDE SEQUENCE [LARGE SCALE GENOMIC DNA]</scope>
    <source>
        <strain evidence="1 2">DSM 3857</strain>
    </source>
</reference>
<name>A0A1H8JAD4_9RHOB</name>
<proteinExistence type="predicted"/>
<dbReference type="Proteomes" id="UP000198761">
    <property type="component" value="Unassembled WGS sequence"/>
</dbReference>
<dbReference type="STRING" id="933059.SAMN04488103_107182"/>